<accession>X1IZD2</accession>
<dbReference type="AlphaFoldDB" id="X1IZD2"/>
<sequence>RFSKIPGEYVVSLLSFSLAGTTGISFYANIDGTFRIIDSQSYACYNLNQDEDVFVSAKTTLALSLLSDAIANNIPIRYLIRVSKPSVIEKILLGIKLTDKDTPLNNKFELDDMLKSGYVPKRTPLLVARKQIARTITALADANPQIGETITVPKNRYVVLDEIAVDGHEAGMTDNFIVVDRDLEDEYVKLNCYAMPPFVTGVLPDIPLSYPMRIAIPALDKLSIHLENGAGVNDWRARYKYSIYVLTIPDKI</sequence>
<dbReference type="EMBL" id="BARU01036106">
    <property type="protein sequence ID" value="GAH87826.1"/>
    <property type="molecule type" value="Genomic_DNA"/>
</dbReference>
<evidence type="ECO:0000313" key="1">
    <source>
        <dbReference type="EMBL" id="GAH87826.1"/>
    </source>
</evidence>
<protein>
    <submittedName>
        <fullName evidence="1">Uncharacterized protein</fullName>
    </submittedName>
</protein>
<proteinExistence type="predicted"/>
<organism evidence="1">
    <name type="scientific">marine sediment metagenome</name>
    <dbReference type="NCBI Taxonomy" id="412755"/>
    <lineage>
        <taxon>unclassified sequences</taxon>
        <taxon>metagenomes</taxon>
        <taxon>ecological metagenomes</taxon>
    </lineage>
</organism>
<gene>
    <name evidence="1" type="ORF">S03H2_56452</name>
</gene>
<reference evidence="1" key="1">
    <citation type="journal article" date="2014" name="Front. Microbiol.">
        <title>High frequency of phylogenetically diverse reductive dehalogenase-homologous genes in deep subseafloor sedimentary metagenomes.</title>
        <authorList>
            <person name="Kawai M."/>
            <person name="Futagami T."/>
            <person name="Toyoda A."/>
            <person name="Takaki Y."/>
            <person name="Nishi S."/>
            <person name="Hori S."/>
            <person name="Arai W."/>
            <person name="Tsubouchi T."/>
            <person name="Morono Y."/>
            <person name="Uchiyama I."/>
            <person name="Ito T."/>
            <person name="Fujiyama A."/>
            <person name="Inagaki F."/>
            <person name="Takami H."/>
        </authorList>
    </citation>
    <scope>NUCLEOTIDE SEQUENCE</scope>
    <source>
        <strain evidence="1">Expedition CK06-06</strain>
    </source>
</reference>
<comment type="caution">
    <text evidence="1">The sequence shown here is derived from an EMBL/GenBank/DDBJ whole genome shotgun (WGS) entry which is preliminary data.</text>
</comment>
<feature type="non-terminal residue" evidence="1">
    <location>
        <position position="1"/>
    </location>
</feature>
<name>X1IZD2_9ZZZZ</name>
<feature type="non-terminal residue" evidence="1">
    <location>
        <position position="252"/>
    </location>
</feature>